<evidence type="ECO:0000313" key="2">
    <source>
        <dbReference type="Proteomes" id="UP000738359"/>
    </source>
</evidence>
<comment type="caution">
    <text evidence="1">The sequence shown here is derived from an EMBL/GenBank/DDBJ whole genome shotgun (WGS) entry which is preliminary data.</text>
</comment>
<keyword evidence="2" id="KW-1185">Reference proteome</keyword>
<protein>
    <submittedName>
        <fullName evidence="1">Uncharacterized protein</fullName>
    </submittedName>
</protein>
<reference evidence="1" key="1">
    <citation type="journal article" date="2020" name="Fungal Divers.">
        <title>Resolving the Mortierellaceae phylogeny through synthesis of multi-gene phylogenetics and phylogenomics.</title>
        <authorList>
            <person name="Vandepol N."/>
            <person name="Liber J."/>
            <person name="Desiro A."/>
            <person name="Na H."/>
            <person name="Kennedy M."/>
            <person name="Barry K."/>
            <person name="Grigoriev I.V."/>
            <person name="Miller A.N."/>
            <person name="O'Donnell K."/>
            <person name="Stajich J.E."/>
            <person name="Bonito G."/>
        </authorList>
    </citation>
    <scope>NUCLEOTIDE SEQUENCE</scope>
    <source>
        <strain evidence="1">CK1249</strain>
    </source>
</reference>
<gene>
    <name evidence="1" type="ORF">BGZ70_003499</name>
</gene>
<accession>A0A9P6ISU1</accession>
<dbReference type="Proteomes" id="UP000738359">
    <property type="component" value="Unassembled WGS sequence"/>
</dbReference>
<name>A0A9P6ISU1_MORAP</name>
<evidence type="ECO:0000313" key="1">
    <source>
        <dbReference type="EMBL" id="KAF9945899.1"/>
    </source>
</evidence>
<dbReference type="AlphaFoldDB" id="A0A9P6ISU1"/>
<dbReference type="SUPFAM" id="SSF52047">
    <property type="entry name" value="RNI-like"/>
    <property type="match status" value="1"/>
</dbReference>
<dbReference type="InterPro" id="IPR032675">
    <property type="entry name" value="LRR_dom_sf"/>
</dbReference>
<dbReference type="OrthoDB" id="2405020at2759"/>
<dbReference type="Gene3D" id="3.80.10.10">
    <property type="entry name" value="Ribonuclease Inhibitor"/>
    <property type="match status" value="1"/>
</dbReference>
<sequence>MKMEWKDPKLWFLWTLLYHNRQNLTHLSLRLPGIDDAPLEPFLDILQDMVQLQHLTVRTSFQSENWFLSMLEQCLPLPRLSELFCHFYLDSGTLSSWYDEETDDGDRYNNIIATPTPAMKYILDRAIKARTSPFTGSIGVKIKALRFPDPENENVDLIRLVLPMLKSDLVDIETLEVPRLLDQRPEKLYKQMVRVHCPALRHLILPSYDEVSCVPNHFIEAATGLKTVRGFSFNDEFEWFSRNMMQMVAKHHSKTLEEVDLMLCRMINGRDQQALFASCTQLKRFWMVPDGMSTAEQGIEFKDILTGAWRCLGMKELSITLNRSIVDVKATFEAMRQEGLKEAARDGHQAADETYRVGDKDQKRRATAWAAKQALTQIGRLTALEHLALGTDEGPYGTDNDVLESKWDLTLSKGWLAQLAGLKNLRQFHMRTDHWSYMGQAEVEFMDAEWPWLDCVTFDRCSMSKQQFGQEISLPHWQWLQQKRPSLRLSVIHMDEGVH</sequence>
<proteinExistence type="predicted"/>
<organism evidence="1 2">
    <name type="scientific">Mortierella alpina</name>
    <name type="common">Oleaginous fungus</name>
    <name type="synonym">Mortierella renispora</name>
    <dbReference type="NCBI Taxonomy" id="64518"/>
    <lineage>
        <taxon>Eukaryota</taxon>
        <taxon>Fungi</taxon>
        <taxon>Fungi incertae sedis</taxon>
        <taxon>Mucoromycota</taxon>
        <taxon>Mortierellomycotina</taxon>
        <taxon>Mortierellomycetes</taxon>
        <taxon>Mortierellales</taxon>
        <taxon>Mortierellaceae</taxon>
        <taxon>Mortierella</taxon>
    </lineage>
</organism>
<dbReference type="EMBL" id="JAAAHY010001969">
    <property type="protein sequence ID" value="KAF9945899.1"/>
    <property type="molecule type" value="Genomic_DNA"/>
</dbReference>